<keyword evidence="4" id="KW-1185">Reference proteome</keyword>
<evidence type="ECO:0000313" key="5">
    <source>
        <dbReference type="Proteomes" id="UP000238296"/>
    </source>
</evidence>
<accession>A0A1S1NNS7</accession>
<keyword evidence="1" id="KW-0812">Transmembrane</keyword>
<organism evidence="2 4">
    <name type="scientific">Mycobacterium talmoniae</name>
    <dbReference type="NCBI Taxonomy" id="1858794"/>
    <lineage>
        <taxon>Bacteria</taxon>
        <taxon>Bacillati</taxon>
        <taxon>Actinomycetota</taxon>
        <taxon>Actinomycetes</taxon>
        <taxon>Mycobacteriales</taxon>
        <taxon>Mycobacteriaceae</taxon>
        <taxon>Mycobacterium</taxon>
    </lineage>
</organism>
<feature type="transmembrane region" description="Helical" evidence="1">
    <location>
        <begin position="115"/>
        <end position="133"/>
    </location>
</feature>
<feature type="transmembrane region" description="Helical" evidence="1">
    <location>
        <begin position="52"/>
        <end position="71"/>
    </location>
</feature>
<reference evidence="3 5" key="2">
    <citation type="journal article" date="2017" name="Int. J. Syst. Evol. Microbiol.">
        <title>Mycobacterium talmoniae sp. nov., a slowly growing mycobacterium isolated from human respiratory samples.</title>
        <authorList>
            <person name="Davidson R.M."/>
            <person name="DeGroote M.A."/>
            <person name="Marola J.L."/>
            <person name="Buss S."/>
            <person name="Jones V."/>
            <person name="McNeil M.R."/>
            <person name="Freifeld A.G."/>
            <person name="Elaine Epperson L."/>
            <person name="Hasan N.A."/>
            <person name="Jackson M."/>
            <person name="Iwen P.C."/>
            <person name="Salfinger M."/>
            <person name="Strong M."/>
        </authorList>
    </citation>
    <scope>NUCLEOTIDE SEQUENCE [LARGE SCALE GENOMIC DNA]</scope>
    <source>
        <strain evidence="3 5">ATCC BAA-2683</strain>
    </source>
</reference>
<evidence type="ECO:0000313" key="2">
    <source>
        <dbReference type="EMBL" id="OHV05800.1"/>
    </source>
</evidence>
<dbReference type="Proteomes" id="UP000238296">
    <property type="component" value="Unassembled WGS sequence"/>
</dbReference>
<proteinExistence type="predicted"/>
<name>A0A1S1NNS7_9MYCO</name>
<feature type="transmembrane region" description="Helical" evidence="1">
    <location>
        <begin position="140"/>
        <end position="159"/>
    </location>
</feature>
<feature type="transmembrane region" description="Helical" evidence="1">
    <location>
        <begin position="165"/>
        <end position="182"/>
    </location>
</feature>
<dbReference type="EMBL" id="MLQM01000012">
    <property type="protein sequence ID" value="OHV05800.1"/>
    <property type="molecule type" value="Genomic_DNA"/>
</dbReference>
<feature type="transmembrane region" description="Helical" evidence="1">
    <location>
        <begin position="25"/>
        <end position="46"/>
    </location>
</feature>
<sequence>MTTREARVGLGRSFFGPPRPRTETLLAVAGSVIVTALLAGYVWQLGGWRDRSALQIAVLAVIIVDLIAGIFTTSSPTANRWYHRANARRFRLGFVLVHTSYFVVPALVFGTGWVWAIANSGLLLGAAAVIESAPIEHKRTVAVGAALTAALIGLIWLPLPAALGWLPVLLFVKVLVCFLVPADGRP</sequence>
<dbReference type="RefSeq" id="WP_071022109.1">
    <property type="nucleotide sequence ID" value="NZ_MLQM01000012.1"/>
</dbReference>
<comment type="caution">
    <text evidence="2">The sequence shown here is derived from an EMBL/GenBank/DDBJ whole genome shotgun (WGS) entry which is preliminary data.</text>
</comment>
<evidence type="ECO:0000256" key="1">
    <source>
        <dbReference type="SAM" id="Phobius"/>
    </source>
</evidence>
<reference evidence="3" key="3">
    <citation type="submission" date="2018-01" db="EMBL/GenBank/DDBJ databases">
        <authorList>
            <person name="Gaut B.S."/>
            <person name="Morton B.R."/>
            <person name="Clegg M.T."/>
            <person name="Duvall M.R."/>
        </authorList>
    </citation>
    <scope>NUCLEOTIDE SEQUENCE</scope>
    <source>
        <strain evidence="3">ATCC BAA-2683</strain>
    </source>
</reference>
<dbReference type="Proteomes" id="UP000179734">
    <property type="component" value="Unassembled WGS sequence"/>
</dbReference>
<protein>
    <submittedName>
        <fullName evidence="2">Uncharacterized protein</fullName>
    </submittedName>
</protein>
<reference evidence="2 4" key="1">
    <citation type="submission" date="2016-10" db="EMBL/GenBank/DDBJ databases">
        <title>Genome sequence of Mycobacterium talmonii.</title>
        <authorList>
            <person name="Greninger A.L."/>
            <person name="Elliott B."/>
            <person name="Vasireddy S."/>
            <person name="Vasireddy R."/>
        </authorList>
    </citation>
    <scope>NUCLEOTIDE SEQUENCE [LARGE SCALE GENOMIC DNA]</scope>
    <source>
        <strain evidence="2">MO-5499</strain>
        <strain evidence="4">NE-TNMC-100812</strain>
    </source>
</reference>
<dbReference type="AlphaFoldDB" id="A0A1S1NNS7"/>
<keyword evidence="1" id="KW-0472">Membrane</keyword>
<evidence type="ECO:0000313" key="3">
    <source>
        <dbReference type="EMBL" id="PQM44358.1"/>
    </source>
</evidence>
<dbReference type="EMBL" id="PPEA01000835">
    <property type="protein sequence ID" value="PQM44358.1"/>
    <property type="molecule type" value="Genomic_DNA"/>
</dbReference>
<gene>
    <name evidence="2" type="ORF">BKN37_04335</name>
    <name evidence="3" type="ORF">C1Y40_05483</name>
</gene>
<feature type="transmembrane region" description="Helical" evidence="1">
    <location>
        <begin position="92"/>
        <end position="109"/>
    </location>
</feature>
<evidence type="ECO:0000313" key="4">
    <source>
        <dbReference type="Proteomes" id="UP000179734"/>
    </source>
</evidence>
<keyword evidence="1" id="KW-1133">Transmembrane helix</keyword>